<keyword evidence="3" id="KW-0808">Transferase</keyword>
<dbReference type="InterPro" id="IPR039525">
    <property type="entry name" value="RNF126-like_zinc-ribbon"/>
</dbReference>
<evidence type="ECO:0000256" key="1">
    <source>
        <dbReference type="ARBA" id="ARBA00000900"/>
    </source>
</evidence>
<accession>A0ABM1H088</accession>
<reference evidence="12" key="2">
    <citation type="submission" date="2025-08" db="UniProtKB">
        <authorList>
            <consortium name="RefSeq"/>
        </authorList>
    </citation>
    <scope>IDENTIFICATION</scope>
</reference>
<evidence type="ECO:0000256" key="8">
    <source>
        <dbReference type="PROSITE-ProRule" id="PRU00175"/>
    </source>
</evidence>
<evidence type="ECO:0000256" key="7">
    <source>
        <dbReference type="ARBA" id="ARBA00022833"/>
    </source>
</evidence>
<dbReference type="SUPFAM" id="SSF57850">
    <property type="entry name" value="RING/U-box"/>
    <property type="match status" value="1"/>
</dbReference>
<dbReference type="SMART" id="SM00184">
    <property type="entry name" value="RING"/>
    <property type="match status" value="1"/>
</dbReference>
<dbReference type="Pfam" id="PF13639">
    <property type="entry name" value="zf-RING_2"/>
    <property type="match status" value="1"/>
</dbReference>
<dbReference type="Gene3D" id="3.30.40.10">
    <property type="entry name" value="Zinc/RING finger domain, C3HC4 (zinc finger)"/>
    <property type="match status" value="1"/>
</dbReference>
<reference evidence="11" key="1">
    <citation type="journal article" date="2014" name="Nat. Genet.">
        <title>The genome of the stress-tolerant wild tomato species Solanum pennellii.</title>
        <authorList>
            <person name="Bolger A."/>
            <person name="Scossa F."/>
            <person name="Bolger M.E."/>
            <person name="Lanz C."/>
            <person name="Maumus F."/>
            <person name="Tohge T."/>
            <person name="Quesneville H."/>
            <person name="Alseekh S."/>
            <person name="Sorensen I."/>
            <person name="Lichtenstein G."/>
            <person name="Fich E.A."/>
            <person name="Conte M."/>
            <person name="Keller H."/>
            <person name="Schneeberger K."/>
            <person name="Schwacke R."/>
            <person name="Ofner I."/>
            <person name="Vrebalov J."/>
            <person name="Xu Y."/>
            <person name="Osorio S."/>
            <person name="Aflitos S.A."/>
            <person name="Schijlen E."/>
            <person name="Jimenez-Gomez J.M."/>
            <person name="Ryngajllo M."/>
            <person name="Kimura S."/>
            <person name="Kumar R."/>
            <person name="Koenig D."/>
            <person name="Headland L.R."/>
            <person name="Maloof J.N."/>
            <person name="Sinha N."/>
            <person name="van Ham R.C."/>
            <person name="Lankhorst R.K."/>
            <person name="Mao L."/>
            <person name="Vogel A."/>
            <person name="Arsova B."/>
            <person name="Panstruga R."/>
            <person name="Fei Z."/>
            <person name="Rose J.K."/>
            <person name="Zamir D."/>
            <person name="Carrari F."/>
            <person name="Giovannoni J.J."/>
            <person name="Weigel D."/>
            <person name="Usadel B."/>
            <person name="Fernie A.R."/>
        </authorList>
    </citation>
    <scope>NUCLEOTIDE SEQUENCE [LARGE SCALE GENOMIC DNA]</scope>
    <source>
        <strain evidence="11">cv. LA0716</strain>
    </source>
</reference>
<feature type="region of interest" description="Disordered" evidence="9">
    <location>
        <begin position="268"/>
        <end position="288"/>
    </location>
</feature>
<evidence type="ECO:0000313" key="12">
    <source>
        <dbReference type="RefSeq" id="XP_015078552.1"/>
    </source>
</evidence>
<keyword evidence="5 8" id="KW-0863">Zinc-finger</keyword>
<keyword evidence="11" id="KW-1185">Reference proteome</keyword>
<evidence type="ECO:0000256" key="9">
    <source>
        <dbReference type="SAM" id="MobiDB-lite"/>
    </source>
</evidence>
<dbReference type="Pfam" id="PF14369">
    <property type="entry name" value="Zn_ribbon_19"/>
    <property type="match status" value="1"/>
</dbReference>
<feature type="region of interest" description="Disordered" evidence="9">
    <location>
        <begin position="46"/>
        <end position="75"/>
    </location>
</feature>
<evidence type="ECO:0000256" key="4">
    <source>
        <dbReference type="ARBA" id="ARBA00022723"/>
    </source>
</evidence>
<dbReference type="RefSeq" id="XP_015078552.1">
    <property type="nucleotide sequence ID" value="XM_015223066.1"/>
</dbReference>
<keyword evidence="6" id="KW-0833">Ubl conjugation pathway</keyword>
<keyword evidence="7" id="KW-0862">Zinc</keyword>
<dbReference type="Proteomes" id="UP000694930">
    <property type="component" value="Chromosome 6"/>
</dbReference>
<dbReference type="CDD" id="cd16667">
    <property type="entry name" value="RING-H2_RNF126-like"/>
    <property type="match status" value="1"/>
</dbReference>
<dbReference type="InterPro" id="IPR013083">
    <property type="entry name" value="Znf_RING/FYVE/PHD"/>
</dbReference>
<evidence type="ECO:0000259" key="10">
    <source>
        <dbReference type="PROSITE" id="PS50089"/>
    </source>
</evidence>
<dbReference type="EC" id="2.3.2.27" evidence="2"/>
<sequence length="395" mass="41067">MSSAGNTGGGEMAGSSALNYFCYGCQSTVSLTNSELSCPNCNGTFVEESPSPDPVTRANPDSSFSFPTDSGNGSDDEVSALFESGFGQSPVEVDPVTFMNRDGDGTIQLLLENNHENEVPIIFGDFTVGPHLVMSDLNMNGTPPAARSAVLGLPDVKVSDELLNSDLSQCAVCKDDFKLDEMVKQMPCKHMYHRNCILPWLELRNSCPVCRFELPTDDFVYENRRRRNANNAGLLSLGLEGRGNQGTLHSNGGLLSLGSGGGGNQGTLDSNGGLLSLGSGGGGNQGNARTVESNAGLFSVDAGNQGNGGTMESYAALFSMGAQGGGSRGNRGTVERRVRISVPGLLRGLQSHAETSSSTGGGGSNDEVMNDGDVSSSDDTHGEPNPRPGGHGQAN</sequence>
<feature type="region of interest" description="Disordered" evidence="9">
    <location>
        <begin position="345"/>
        <end position="395"/>
    </location>
</feature>
<dbReference type="GeneID" id="107022464"/>
<gene>
    <name evidence="12" type="primary">LOC107022464</name>
</gene>
<evidence type="ECO:0000256" key="5">
    <source>
        <dbReference type="ARBA" id="ARBA00022771"/>
    </source>
</evidence>
<evidence type="ECO:0000313" key="11">
    <source>
        <dbReference type="Proteomes" id="UP000694930"/>
    </source>
</evidence>
<feature type="compositionally biased region" description="Low complexity" evidence="9">
    <location>
        <begin position="268"/>
        <end position="277"/>
    </location>
</feature>
<organism evidence="11 12">
    <name type="scientific">Solanum pennellii</name>
    <name type="common">Tomato</name>
    <name type="synonym">Lycopersicon pennellii</name>
    <dbReference type="NCBI Taxonomy" id="28526"/>
    <lineage>
        <taxon>Eukaryota</taxon>
        <taxon>Viridiplantae</taxon>
        <taxon>Streptophyta</taxon>
        <taxon>Embryophyta</taxon>
        <taxon>Tracheophyta</taxon>
        <taxon>Spermatophyta</taxon>
        <taxon>Magnoliopsida</taxon>
        <taxon>eudicotyledons</taxon>
        <taxon>Gunneridae</taxon>
        <taxon>Pentapetalae</taxon>
        <taxon>asterids</taxon>
        <taxon>lamiids</taxon>
        <taxon>Solanales</taxon>
        <taxon>Solanaceae</taxon>
        <taxon>Solanoideae</taxon>
        <taxon>Solaneae</taxon>
        <taxon>Solanum</taxon>
        <taxon>Solanum subgen. Lycopersicon</taxon>
    </lineage>
</organism>
<feature type="compositionally biased region" description="Polar residues" evidence="9">
    <location>
        <begin position="59"/>
        <end position="73"/>
    </location>
</feature>
<evidence type="ECO:0000256" key="3">
    <source>
        <dbReference type="ARBA" id="ARBA00022679"/>
    </source>
</evidence>
<keyword evidence="4" id="KW-0479">Metal-binding</keyword>
<evidence type="ECO:0000256" key="2">
    <source>
        <dbReference type="ARBA" id="ARBA00012483"/>
    </source>
</evidence>
<feature type="domain" description="RING-type" evidence="10">
    <location>
        <begin position="170"/>
        <end position="211"/>
    </location>
</feature>
<comment type="catalytic activity">
    <reaction evidence="1">
        <text>S-ubiquitinyl-[E2 ubiquitin-conjugating enzyme]-L-cysteine + [acceptor protein]-L-lysine = [E2 ubiquitin-conjugating enzyme]-L-cysteine + N(6)-ubiquitinyl-[acceptor protein]-L-lysine.</text>
        <dbReference type="EC" id="2.3.2.27"/>
    </reaction>
</comment>
<dbReference type="PANTHER" id="PTHR15710:SF244">
    <property type="entry name" value="RING-TYPE E3 UBIQUITIN TRANSFERASE"/>
    <property type="match status" value="1"/>
</dbReference>
<dbReference type="InterPro" id="IPR001841">
    <property type="entry name" value="Znf_RING"/>
</dbReference>
<evidence type="ECO:0000256" key="6">
    <source>
        <dbReference type="ARBA" id="ARBA00022786"/>
    </source>
</evidence>
<name>A0ABM1H088_SOLPN</name>
<dbReference type="PANTHER" id="PTHR15710">
    <property type="entry name" value="E3 UBIQUITIN-PROTEIN LIGASE PRAJA"/>
    <property type="match status" value="1"/>
</dbReference>
<proteinExistence type="predicted"/>
<dbReference type="PROSITE" id="PS50089">
    <property type="entry name" value="ZF_RING_2"/>
    <property type="match status" value="1"/>
</dbReference>
<protein>
    <recommendedName>
        <fullName evidence="2">RING-type E3 ubiquitin transferase</fullName>
        <ecNumber evidence="2">2.3.2.27</ecNumber>
    </recommendedName>
</protein>